<keyword evidence="3" id="KW-1185">Reference proteome</keyword>
<dbReference type="RefSeq" id="WP_133617103.1">
    <property type="nucleotide sequence ID" value="NZ_CP080492.1"/>
</dbReference>
<evidence type="ECO:0000313" key="2">
    <source>
        <dbReference type="EMBL" id="TDP91701.1"/>
    </source>
</evidence>
<comment type="caution">
    <text evidence="2">The sequence shown here is derived from an EMBL/GenBank/DDBJ whole genome shotgun (WGS) entry which is preliminary data.</text>
</comment>
<feature type="chain" id="PRO_5039672977" description="Ribosomally synthesized peptide with SipW-like signal peptide" evidence="1">
    <location>
        <begin position="33"/>
        <end position="196"/>
    </location>
</feature>
<dbReference type="EMBL" id="SNYA01000005">
    <property type="protein sequence ID" value="TDP91701.1"/>
    <property type="molecule type" value="Genomic_DNA"/>
</dbReference>
<proteinExistence type="predicted"/>
<dbReference type="Proteomes" id="UP000295601">
    <property type="component" value="Unassembled WGS sequence"/>
</dbReference>
<accession>A0A4R6RXB1</accession>
<dbReference type="AlphaFoldDB" id="A0A4R6RXB1"/>
<name>A0A4R6RXB1_9MICO</name>
<organism evidence="2 3">
    <name type="scientific">Leucobacter luti</name>
    <dbReference type="NCBI Taxonomy" id="340320"/>
    <lineage>
        <taxon>Bacteria</taxon>
        <taxon>Bacillati</taxon>
        <taxon>Actinomycetota</taxon>
        <taxon>Actinomycetes</taxon>
        <taxon>Micrococcales</taxon>
        <taxon>Microbacteriaceae</taxon>
        <taxon>Leucobacter</taxon>
    </lineage>
</organism>
<gene>
    <name evidence="2" type="ORF">EDF62_2320</name>
</gene>
<reference evidence="2 3" key="1">
    <citation type="submission" date="2019-03" db="EMBL/GenBank/DDBJ databases">
        <title>Genomic analyses of the natural microbiome of Caenorhabditis elegans.</title>
        <authorList>
            <person name="Samuel B."/>
        </authorList>
    </citation>
    <scope>NUCLEOTIDE SEQUENCE [LARGE SCALE GENOMIC DNA]</scope>
    <source>
        <strain evidence="2 3">JUb18</strain>
    </source>
</reference>
<keyword evidence="1" id="KW-0732">Signal</keyword>
<evidence type="ECO:0008006" key="4">
    <source>
        <dbReference type="Google" id="ProtNLM"/>
    </source>
</evidence>
<protein>
    <recommendedName>
        <fullName evidence="4">Ribosomally synthesized peptide with SipW-like signal peptide</fullName>
    </recommendedName>
</protein>
<evidence type="ECO:0000256" key="1">
    <source>
        <dbReference type="SAM" id="SignalP"/>
    </source>
</evidence>
<feature type="signal peptide" evidence="1">
    <location>
        <begin position="1"/>
        <end position="32"/>
    </location>
</feature>
<dbReference type="SUPFAM" id="SSF89372">
    <property type="entry name" value="Fucose-specific lectin"/>
    <property type="match status" value="1"/>
</dbReference>
<sequence>MTILTMQRSERVKALIASGVLLGCLALASAAAFTSRGTAEVFIDGSNNTFTLAVAGSTQDSWQPTGAEWADSSTAAPAAAVDTGGEPMVFAVNEPESIRVAVKNQSEALVGTVALAVTATATPEVLDHLYVTIRSQQATLVREMPLSRLRGIPWAADLAPGRHEVLDVTIELRPAPAPLPSENPVTVHFSFTGENR</sequence>
<evidence type="ECO:0000313" key="3">
    <source>
        <dbReference type="Proteomes" id="UP000295601"/>
    </source>
</evidence>